<reference evidence="2" key="1">
    <citation type="submission" date="2021-07" db="EMBL/GenBank/DDBJ databases">
        <title>Occurrence of streptococci in the human mouth that bind to a non-human glycan.</title>
        <authorList>
            <person name="Cross B."/>
            <person name="Thamadilok S."/>
            <person name="Bensing B."/>
            <person name="Sasmal A."/>
            <person name="Khedri Z."/>
            <person name="Deng L."/>
            <person name="Yu H."/>
            <person name="Mehta A."/>
            <person name="Aluvathingal J."/>
            <person name="Nadendla S."/>
            <person name="Vickerman M."/>
            <person name="Chen X."/>
            <person name="Dewhirst F."/>
            <person name="Gill A."/>
            <person name="Lettrichova I."/>
            <person name="Diaz S."/>
            <person name="Gill S."/>
            <person name="Tettelin H."/>
            <person name="Iverson T."/>
            <person name="Sullam P."/>
            <person name="Varki A."/>
            <person name="Ruhl S."/>
        </authorList>
    </citation>
    <scope>NUCLEOTIDE SEQUENCE</scope>
    <source>
        <strain evidence="2">SK81</strain>
    </source>
</reference>
<gene>
    <name evidence="2" type="ORF">K1I51_01210</name>
</gene>
<dbReference type="AlphaFoldDB" id="A0AAP2K8R9"/>
<protein>
    <submittedName>
        <fullName evidence="2">Uncharacterized protein</fullName>
    </submittedName>
</protein>
<sequence length="207" mass="24829">MKEIEIFKSSDYFLDHPLYSLLLIFIILLIFYSNDIFFQMCRLFSKKCSSKEYLRMILFVVMFVLLTVFYSFCLSGIHINFLYRFTYHLRFLLFLLIIANPINDLYRLIFQQSQFQTSKDEKKKTSDQVNHERRKEYQSHLFGTIERLTIGFLIIFKAFETIGFILAAKALVRENLIKKSDEFAQMYYVGTLYSLVSVFVVWAICFW</sequence>
<dbReference type="RefSeq" id="WP_106100406.1">
    <property type="nucleotide sequence ID" value="NZ_JAHZQR010000001.1"/>
</dbReference>
<keyword evidence="1" id="KW-1133">Transmembrane helix</keyword>
<dbReference type="EMBL" id="JAHZQR010000001">
    <property type="protein sequence ID" value="MBZ2155281.1"/>
    <property type="molecule type" value="Genomic_DNA"/>
</dbReference>
<keyword evidence="1" id="KW-0812">Transmembrane</keyword>
<comment type="caution">
    <text evidence="2">The sequence shown here is derived from an EMBL/GenBank/DDBJ whole genome shotgun (WGS) entry which is preliminary data.</text>
</comment>
<organism evidence="2 3">
    <name type="scientific">Streptococcus anginosus</name>
    <dbReference type="NCBI Taxonomy" id="1328"/>
    <lineage>
        <taxon>Bacteria</taxon>
        <taxon>Bacillati</taxon>
        <taxon>Bacillota</taxon>
        <taxon>Bacilli</taxon>
        <taxon>Lactobacillales</taxon>
        <taxon>Streptococcaceae</taxon>
        <taxon>Streptococcus</taxon>
        <taxon>Streptococcus anginosus group</taxon>
    </lineage>
</organism>
<proteinExistence type="predicted"/>
<feature type="transmembrane region" description="Helical" evidence="1">
    <location>
        <begin position="148"/>
        <end position="167"/>
    </location>
</feature>
<evidence type="ECO:0000313" key="2">
    <source>
        <dbReference type="EMBL" id="MBZ2155281.1"/>
    </source>
</evidence>
<dbReference type="Proteomes" id="UP001198057">
    <property type="component" value="Unassembled WGS sequence"/>
</dbReference>
<feature type="transmembrane region" description="Helical" evidence="1">
    <location>
        <begin position="87"/>
        <end position="106"/>
    </location>
</feature>
<evidence type="ECO:0000313" key="3">
    <source>
        <dbReference type="Proteomes" id="UP001198057"/>
    </source>
</evidence>
<name>A0AAP2K8R9_STRAP</name>
<evidence type="ECO:0000256" key="1">
    <source>
        <dbReference type="SAM" id="Phobius"/>
    </source>
</evidence>
<feature type="transmembrane region" description="Helical" evidence="1">
    <location>
        <begin position="57"/>
        <end position="81"/>
    </location>
</feature>
<keyword evidence="1" id="KW-0472">Membrane</keyword>
<accession>A0AAP2K8R9</accession>
<feature type="transmembrane region" description="Helical" evidence="1">
    <location>
        <begin position="187"/>
        <end position="206"/>
    </location>
</feature>
<feature type="transmembrane region" description="Helical" evidence="1">
    <location>
        <begin position="18"/>
        <end position="37"/>
    </location>
</feature>